<evidence type="ECO:0000259" key="5">
    <source>
        <dbReference type="PROSITE" id="PS50977"/>
    </source>
</evidence>
<evidence type="ECO:0000256" key="4">
    <source>
        <dbReference type="PROSITE-ProRule" id="PRU00335"/>
    </source>
</evidence>
<dbReference type="PROSITE" id="PS01081">
    <property type="entry name" value="HTH_TETR_1"/>
    <property type="match status" value="1"/>
</dbReference>
<dbReference type="InterPro" id="IPR001647">
    <property type="entry name" value="HTH_TetR"/>
</dbReference>
<dbReference type="InterPro" id="IPR047923">
    <property type="entry name" value="ArpA-like"/>
</dbReference>
<dbReference type="Gene3D" id="1.10.357.10">
    <property type="entry name" value="Tetracycline Repressor, domain 2"/>
    <property type="match status" value="1"/>
</dbReference>
<dbReference type="InterPro" id="IPR023772">
    <property type="entry name" value="DNA-bd_HTH_TetR-type_CS"/>
</dbReference>
<dbReference type="AlphaFoldDB" id="A0A852Y9D8"/>
<dbReference type="InterPro" id="IPR054126">
    <property type="entry name" value="CprB_TetR_C"/>
</dbReference>
<dbReference type="PROSITE" id="PS50977">
    <property type="entry name" value="HTH_TETR_2"/>
    <property type="match status" value="1"/>
</dbReference>
<keyword evidence="2 4" id="KW-0238">DNA-binding</keyword>
<dbReference type="InterPro" id="IPR009057">
    <property type="entry name" value="Homeodomain-like_sf"/>
</dbReference>
<dbReference type="SUPFAM" id="SSF48498">
    <property type="entry name" value="Tetracyclin repressor-like, C-terminal domain"/>
    <property type="match status" value="1"/>
</dbReference>
<dbReference type="Pfam" id="PF21935">
    <property type="entry name" value="TetR_C_45"/>
    <property type="match status" value="1"/>
</dbReference>
<dbReference type="PRINTS" id="PR00455">
    <property type="entry name" value="HTHTETR"/>
</dbReference>
<reference evidence="6 7" key="1">
    <citation type="submission" date="2020-07" db="EMBL/GenBank/DDBJ databases">
        <title>Sequencing the genomes of 1000 actinobacteria strains.</title>
        <authorList>
            <person name="Klenk H.-P."/>
        </authorList>
    </citation>
    <scope>NUCLEOTIDE SEQUENCE [LARGE SCALE GENOMIC DNA]</scope>
    <source>
        <strain evidence="6 7">DSM 23141</strain>
    </source>
</reference>
<dbReference type="NCBIfam" id="NF041196">
    <property type="entry name" value="ScbR_bind_reg"/>
    <property type="match status" value="1"/>
</dbReference>
<name>A0A852Y9D8_9MICO</name>
<dbReference type="PANTHER" id="PTHR30055">
    <property type="entry name" value="HTH-TYPE TRANSCRIPTIONAL REGULATOR RUTR"/>
    <property type="match status" value="1"/>
</dbReference>
<evidence type="ECO:0000313" key="6">
    <source>
        <dbReference type="EMBL" id="NYG97990.1"/>
    </source>
</evidence>
<dbReference type="EMBL" id="JACBZY010000001">
    <property type="protein sequence ID" value="NYG97990.1"/>
    <property type="molecule type" value="Genomic_DNA"/>
</dbReference>
<dbReference type="Proteomes" id="UP000553888">
    <property type="component" value="Unassembled WGS sequence"/>
</dbReference>
<keyword evidence="1" id="KW-0805">Transcription regulation</keyword>
<dbReference type="Pfam" id="PF00440">
    <property type="entry name" value="TetR_N"/>
    <property type="match status" value="1"/>
</dbReference>
<evidence type="ECO:0000256" key="2">
    <source>
        <dbReference type="ARBA" id="ARBA00023125"/>
    </source>
</evidence>
<dbReference type="SUPFAM" id="SSF46689">
    <property type="entry name" value="Homeodomain-like"/>
    <property type="match status" value="1"/>
</dbReference>
<dbReference type="InterPro" id="IPR036271">
    <property type="entry name" value="Tet_transcr_reg_TetR-rel_C_sf"/>
</dbReference>
<accession>A0A852Y9D8</accession>
<keyword evidence="3" id="KW-0804">Transcription</keyword>
<organism evidence="6 7">
    <name type="scientific">Schumannella luteola</name>
    <dbReference type="NCBI Taxonomy" id="472059"/>
    <lineage>
        <taxon>Bacteria</taxon>
        <taxon>Bacillati</taxon>
        <taxon>Actinomycetota</taxon>
        <taxon>Actinomycetes</taxon>
        <taxon>Micrococcales</taxon>
        <taxon>Microbacteriaceae</taxon>
        <taxon>Schumannella</taxon>
    </lineage>
</organism>
<sequence length="220" mass="23526">MPKQARAIATRESIIDAAAEVFAARSFASATLADVIARAGVTQGSLYFHFASKHELAAELIREQHSRSIALPAGVDGMHAIIQVSRDLARQIQGDQVVQAGLRLSTESVEQFPDLAKHPYEAWAEATAALVARAIELGELAPDLDAAAVGRVLRSSFTGIQIASRVTADWVDLVDRLEELWRIVLPGLVAPGRLDELLALIPVVFGGEEAPDSPHSAPRG</sequence>
<dbReference type="InterPro" id="IPR050109">
    <property type="entry name" value="HTH-type_TetR-like_transc_reg"/>
</dbReference>
<evidence type="ECO:0000313" key="7">
    <source>
        <dbReference type="Proteomes" id="UP000553888"/>
    </source>
</evidence>
<evidence type="ECO:0000256" key="3">
    <source>
        <dbReference type="ARBA" id="ARBA00023163"/>
    </source>
</evidence>
<feature type="DNA-binding region" description="H-T-H motif" evidence="4">
    <location>
        <begin position="31"/>
        <end position="50"/>
    </location>
</feature>
<proteinExistence type="predicted"/>
<evidence type="ECO:0000256" key="1">
    <source>
        <dbReference type="ARBA" id="ARBA00023015"/>
    </source>
</evidence>
<dbReference type="GO" id="GO:0003700">
    <property type="term" value="F:DNA-binding transcription factor activity"/>
    <property type="evidence" value="ECO:0007669"/>
    <property type="project" value="TreeGrafter"/>
</dbReference>
<dbReference type="PANTHER" id="PTHR30055:SF234">
    <property type="entry name" value="HTH-TYPE TRANSCRIPTIONAL REGULATOR BETI"/>
    <property type="match status" value="1"/>
</dbReference>
<protein>
    <submittedName>
        <fullName evidence="6">AcrR family transcriptional regulator</fullName>
    </submittedName>
</protein>
<feature type="domain" description="HTH tetR-type" evidence="5">
    <location>
        <begin position="8"/>
        <end position="68"/>
    </location>
</feature>
<dbReference type="RefSeq" id="WP_179565068.1">
    <property type="nucleotide sequence ID" value="NZ_JACBZY010000001.1"/>
</dbReference>
<dbReference type="GO" id="GO:0000976">
    <property type="term" value="F:transcription cis-regulatory region binding"/>
    <property type="evidence" value="ECO:0007669"/>
    <property type="project" value="TreeGrafter"/>
</dbReference>
<gene>
    <name evidence="6" type="ORF">BJ979_000616</name>
</gene>
<keyword evidence="7" id="KW-1185">Reference proteome</keyword>
<comment type="caution">
    <text evidence="6">The sequence shown here is derived from an EMBL/GenBank/DDBJ whole genome shotgun (WGS) entry which is preliminary data.</text>
</comment>